<evidence type="ECO:0000256" key="1">
    <source>
        <dbReference type="ARBA" id="ARBA00009661"/>
    </source>
</evidence>
<proteinExistence type="inferred from homology"/>
<dbReference type="Gene3D" id="1.10.10.60">
    <property type="entry name" value="Homeodomain-like"/>
    <property type="match status" value="1"/>
</dbReference>
<keyword evidence="4 5" id="KW-0539">Nucleus</keyword>
<dbReference type="Pfam" id="PF16493">
    <property type="entry name" value="Meis_PKNOX_N"/>
    <property type="match status" value="1"/>
</dbReference>
<comment type="similarity">
    <text evidence="1">Belongs to the TALE/MEIS homeobox family.</text>
</comment>
<evidence type="ECO:0000256" key="3">
    <source>
        <dbReference type="ARBA" id="ARBA00023155"/>
    </source>
</evidence>
<dbReference type="SUPFAM" id="SSF46689">
    <property type="entry name" value="Homeodomain-like"/>
    <property type="match status" value="1"/>
</dbReference>
<organism evidence="8 9">
    <name type="scientific">Lymnaea stagnalis</name>
    <name type="common">Great pond snail</name>
    <name type="synonym">Helix stagnalis</name>
    <dbReference type="NCBI Taxonomy" id="6523"/>
    <lineage>
        <taxon>Eukaryota</taxon>
        <taxon>Metazoa</taxon>
        <taxon>Spiralia</taxon>
        <taxon>Lophotrochozoa</taxon>
        <taxon>Mollusca</taxon>
        <taxon>Gastropoda</taxon>
        <taxon>Heterobranchia</taxon>
        <taxon>Euthyneura</taxon>
        <taxon>Panpulmonata</taxon>
        <taxon>Hygrophila</taxon>
        <taxon>Lymnaeoidea</taxon>
        <taxon>Lymnaeidae</taxon>
        <taxon>Lymnaea</taxon>
    </lineage>
</organism>
<keyword evidence="2 5" id="KW-0238">DNA-binding</keyword>
<dbReference type="CDD" id="cd00086">
    <property type="entry name" value="homeodomain"/>
    <property type="match status" value="1"/>
</dbReference>
<keyword evidence="9" id="KW-1185">Reference proteome</keyword>
<dbReference type="InterPro" id="IPR001356">
    <property type="entry name" value="HD"/>
</dbReference>
<accession>A0AAV2INE5</accession>
<dbReference type="InterPro" id="IPR032453">
    <property type="entry name" value="PKNOX/Meis_N"/>
</dbReference>
<evidence type="ECO:0000259" key="7">
    <source>
        <dbReference type="PROSITE" id="PS50071"/>
    </source>
</evidence>
<evidence type="ECO:0000313" key="8">
    <source>
        <dbReference type="EMBL" id="CAL1547189.1"/>
    </source>
</evidence>
<dbReference type="PROSITE" id="PS50071">
    <property type="entry name" value="HOMEOBOX_2"/>
    <property type="match status" value="1"/>
</dbReference>
<evidence type="ECO:0000256" key="4">
    <source>
        <dbReference type="ARBA" id="ARBA00023242"/>
    </source>
</evidence>
<dbReference type="InterPro" id="IPR050224">
    <property type="entry name" value="TALE_homeobox"/>
</dbReference>
<dbReference type="SMART" id="SM00389">
    <property type="entry name" value="HOX"/>
    <property type="match status" value="1"/>
</dbReference>
<comment type="caution">
    <text evidence="8">The sequence shown here is derived from an EMBL/GenBank/DDBJ whole genome shotgun (WGS) entry which is preliminary data.</text>
</comment>
<dbReference type="AlphaFoldDB" id="A0AAV2INE5"/>
<sequence length="649" mass="71332">MSILQSELPTYTEAQVINSETNIQHNILSLTSQDSASSLSQNIVLQSDVPQTPEDVANFDTFKQNIYRHPLFPLLALMFEKCENSTACPDEASHGFEKEIQAFMKHQETVKNPVLCFDDEVSALMIKAIQVLRIHLMEMEKVNDLCKDFCSRYISCLKGKLTSEQLLHVDGCDSPEPQELNMSSHNVVNINSGMQIQQPSLVTPTVVGGSVVLQQQQQPQIVSGNTVYQMVHTPQGIVAQPIQIQGPLTPLNQPVHQVIHGSTPLSQIGVSLTSPMQQHQQHHVQQQPLQQQQQPQLDLKPGHHRVSDDEDDEKNSKQKRGILPKQATQVMKSWLFQHIVHPYPTEDEKRQIAAQTNLTLLQVNNWFINARRRILQPMLESSNPEKARAKKPSKPGNKPQQRFWPILPNNEAKEDKVEDGEEPKSKVMTHSPKKSPVASVVATSTPSSDRLQQVVVTDSCLPTQQDAYMSFMSNGGLVLRLGPDGHIIPNTQLSTSITLENLQNLQALQSSGFLFAPGPPSLPFNLPLGALSPSSTAALGLGVGPFSNLGPSPMSLGALNFTTYSTPLQFANCLNAAPIDLSTMSNSTSLQLNALAAGAMNSQHLNNGQVLMGVSLQDQNGDQSFDDESLEAGELKIDTREVRNGNDLA</sequence>
<dbReference type="PANTHER" id="PTHR11850">
    <property type="entry name" value="HOMEOBOX PROTEIN TRANSCRIPTION FACTORS"/>
    <property type="match status" value="1"/>
</dbReference>
<comment type="subcellular location">
    <subcellularLocation>
        <location evidence="5">Nucleus</location>
    </subcellularLocation>
</comment>
<dbReference type="GO" id="GO:0005634">
    <property type="term" value="C:nucleus"/>
    <property type="evidence" value="ECO:0007669"/>
    <property type="project" value="UniProtKB-SubCell"/>
</dbReference>
<feature type="DNA-binding region" description="Homeobox" evidence="5">
    <location>
        <begin position="316"/>
        <end position="378"/>
    </location>
</feature>
<feature type="region of interest" description="Disordered" evidence="6">
    <location>
        <begin position="378"/>
        <end position="437"/>
    </location>
</feature>
<evidence type="ECO:0000256" key="2">
    <source>
        <dbReference type="ARBA" id="ARBA00023125"/>
    </source>
</evidence>
<dbReference type="FunFam" id="1.10.10.60:FF:000004">
    <property type="entry name" value="Meis2 homeobox isoform 2c"/>
    <property type="match status" value="1"/>
</dbReference>
<dbReference type="EMBL" id="CAXITT010000914">
    <property type="protein sequence ID" value="CAL1547189.1"/>
    <property type="molecule type" value="Genomic_DNA"/>
</dbReference>
<gene>
    <name evidence="8" type="ORF">GSLYS_00020514001</name>
</gene>
<dbReference type="InterPro" id="IPR008422">
    <property type="entry name" value="KN_HD"/>
</dbReference>
<feature type="region of interest" description="Disordered" evidence="6">
    <location>
        <begin position="273"/>
        <end position="324"/>
    </location>
</feature>
<protein>
    <recommendedName>
        <fullName evidence="7">Homeobox domain-containing protein</fullName>
    </recommendedName>
</protein>
<feature type="compositionally biased region" description="Low complexity" evidence="6">
    <location>
        <begin position="277"/>
        <end position="297"/>
    </location>
</feature>
<dbReference type="Pfam" id="PF05920">
    <property type="entry name" value="Homeobox_KN"/>
    <property type="match status" value="1"/>
</dbReference>
<dbReference type="Proteomes" id="UP001497497">
    <property type="component" value="Unassembled WGS sequence"/>
</dbReference>
<dbReference type="GO" id="GO:0006355">
    <property type="term" value="P:regulation of DNA-templated transcription"/>
    <property type="evidence" value="ECO:0007669"/>
    <property type="project" value="InterPro"/>
</dbReference>
<evidence type="ECO:0000256" key="6">
    <source>
        <dbReference type="SAM" id="MobiDB-lite"/>
    </source>
</evidence>
<evidence type="ECO:0000313" key="9">
    <source>
        <dbReference type="Proteomes" id="UP001497497"/>
    </source>
</evidence>
<evidence type="ECO:0000256" key="5">
    <source>
        <dbReference type="PROSITE-ProRule" id="PRU00108"/>
    </source>
</evidence>
<keyword evidence="3 5" id="KW-0371">Homeobox</keyword>
<dbReference type="InterPro" id="IPR009057">
    <property type="entry name" value="Homeodomain-like_sf"/>
</dbReference>
<feature type="domain" description="Homeobox" evidence="7">
    <location>
        <begin position="314"/>
        <end position="377"/>
    </location>
</feature>
<reference evidence="8 9" key="1">
    <citation type="submission" date="2024-04" db="EMBL/GenBank/DDBJ databases">
        <authorList>
            <consortium name="Genoscope - CEA"/>
            <person name="William W."/>
        </authorList>
    </citation>
    <scope>NUCLEOTIDE SEQUENCE [LARGE SCALE GENOMIC DNA]</scope>
</reference>
<name>A0AAV2INE5_LYMST</name>
<dbReference type="GO" id="GO:0003677">
    <property type="term" value="F:DNA binding"/>
    <property type="evidence" value="ECO:0007669"/>
    <property type="project" value="UniProtKB-UniRule"/>
</dbReference>